<feature type="non-terminal residue" evidence="1">
    <location>
        <position position="68"/>
    </location>
</feature>
<dbReference type="OrthoDB" id="10405671at2759"/>
<sequence length="68" mass="7844">MRQGTRVEYNWMDRWVRIKTNGSVKLGKYSIFDSKLWGILDGLSLLQGNQCDNVLIQTDNLEAIEAIQ</sequence>
<reference evidence="1 2" key="1">
    <citation type="journal article" date="2019" name="Genome Biol. Evol.">
        <title>Insights into the evolution of the New World diploid cottons (Gossypium, subgenus Houzingenia) based on genome sequencing.</title>
        <authorList>
            <person name="Grover C.E."/>
            <person name="Arick M.A. 2nd"/>
            <person name="Thrash A."/>
            <person name="Conover J.L."/>
            <person name="Sanders W.S."/>
            <person name="Peterson D.G."/>
            <person name="Frelichowski J.E."/>
            <person name="Scheffler J.A."/>
            <person name="Scheffler B.E."/>
            <person name="Wendel J.F."/>
        </authorList>
    </citation>
    <scope>NUCLEOTIDE SEQUENCE [LARGE SCALE GENOMIC DNA]</scope>
    <source>
        <strain evidence="1">1</strain>
        <tissue evidence="1">Leaf</tissue>
    </source>
</reference>
<organism evidence="1 2">
    <name type="scientific">Gossypium schwendimanii</name>
    <name type="common">Cotton</name>
    <dbReference type="NCBI Taxonomy" id="34291"/>
    <lineage>
        <taxon>Eukaryota</taxon>
        <taxon>Viridiplantae</taxon>
        <taxon>Streptophyta</taxon>
        <taxon>Embryophyta</taxon>
        <taxon>Tracheophyta</taxon>
        <taxon>Spermatophyta</taxon>
        <taxon>Magnoliopsida</taxon>
        <taxon>eudicotyledons</taxon>
        <taxon>Gunneridae</taxon>
        <taxon>Pentapetalae</taxon>
        <taxon>rosids</taxon>
        <taxon>malvids</taxon>
        <taxon>Malvales</taxon>
        <taxon>Malvaceae</taxon>
        <taxon>Malvoideae</taxon>
        <taxon>Gossypium</taxon>
    </lineage>
</organism>
<evidence type="ECO:0000313" key="2">
    <source>
        <dbReference type="Proteomes" id="UP000593576"/>
    </source>
</evidence>
<proteinExistence type="predicted"/>
<dbReference type="Proteomes" id="UP000593576">
    <property type="component" value="Unassembled WGS sequence"/>
</dbReference>
<dbReference type="AlphaFoldDB" id="A0A7J9LPT9"/>
<dbReference type="EMBL" id="JABFAF010000007">
    <property type="protein sequence ID" value="MBA0860681.1"/>
    <property type="molecule type" value="Genomic_DNA"/>
</dbReference>
<keyword evidence="2" id="KW-1185">Reference proteome</keyword>
<evidence type="ECO:0008006" key="3">
    <source>
        <dbReference type="Google" id="ProtNLM"/>
    </source>
</evidence>
<accession>A0A7J9LPT9</accession>
<protein>
    <recommendedName>
        <fullName evidence="3">RNase H type-1 domain-containing protein</fullName>
    </recommendedName>
</protein>
<name>A0A7J9LPT9_GOSSC</name>
<comment type="caution">
    <text evidence="1">The sequence shown here is derived from an EMBL/GenBank/DDBJ whole genome shotgun (WGS) entry which is preliminary data.</text>
</comment>
<gene>
    <name evidence="1" type="ORF">Goshw_020045</name>
</gene>
<evidence type="ECO:0000313" key="1">
    <source>
        <dbReference type="EMBL" id="MBA0860681.1"/>
    </source>
</evidence>